<reference evidence="1 2" key="2">
    <citation type="submission" date="2018-11" db="EMBL/GenBank/DDBJ databases">
        <authorList>
            <consortium name="Pathogen Informatics"/>
        </authorList>
    </citation>
    <scope>NUCLEOTIDE SEQUENCE [LARGE SCALE GENOMIC DNA]</scope>
</reference>
<dbReference type="EMBL" id="UYSL01024673">
    <property type="protein sequence ID" value="VDL83711.1"/>
    <property type="molecule type" value="Genomic_DNA"/>
</dbReference>
<dbReference type="AlphaFoldDB" id="A0A0N4YRV2"/>
<gene>
    <name evidence="1" type="ORF">NBR_LOCUS19975</name>
</gene>
<evidence type="ECO:0000313" key="2">
    <source>
        <dbReference type="Proteomes" id="UP000271162"/>
    </source>
</evidence>
<dbReference type="STRING" id="27835.A0A0N4YRV2"/>
<evidence type="ECO:0000313" key="3">
    <source>
        <dbReference type="WBParaSite" id="NBR_0001997401-mRNA-1"/>
    </source>
</evidence>
<reference evidence="3" key="1">
    <citation type="submission" date="2017-02" db="UniProtKB">
        <authorList>
            <consortium name="WormBaseParasite"/>
        </authorList>
    </citation>
    <scope>IDENTIFICATION</scope>
</reference>
<organism evidence="3">
    <name type="scientific">Nippostrongylus brasiliensis</name>
    <name type="common">Rat hookworm</name>
    <dbReference type="NCBI Taxonomy" id="27835"/>
    <lineage>
        <taxon>Eukaryota</taxon>
        <taxon>Metazoa</taxon>
        <taxon>Ecdysozoa</taxon>
        <taxon>Nematoda</taxon>
        <taxon>Chromadorea</taxon>
        <taxon>Rhabditida</taxon>
        <taxon>Rhabditina</taxon>
        <taxon>Rhabditomorpha</taxon>
        <taxon>Strongyloidea</taxon>
        <taxon>Heligmosomidae</taxon>
        <taxon>Nippostrongylus</taxon>
    </lineage>
</organism>
<accession>A0A0N4YRV2</accession>
<keyword evidence="2" id="KW-1185">Reference proteome</keyword>
<proteinExistence type="predicted"/>
<name>A0A0N4YRV2_NIPBR</name>
<dbReference type="Proteomes" id="UP000271162">
    <property type="component" value="Unassembled WGS sequence"/>
</dbReference>
<evidence type="ECO:0000313" key="1">
    <source>
        <dbReference type="EMBL" id="VDL83711.1"/>
    </source>
</evidence>
<dbReference type="WBParaSite" id="NBR_0001997401-mRNA-1">
    <property type="protein sequence ID" value="NBR_0001997401-mRNA-1"/>
    <property type="gene ID" value="NBR_0001997401"/>
</dbReference>
<protein>
    <submittedName>
        <fullName evidence="1 3">Uncharacterized protein</fullName>
    </submittedName>
</protein>
<sequence length="192" mass="22685">MRRVQLVSHRILRFRRFCSTLPPANVDDINLKSYLPSEDFLKQYVRRPSHRDKLTTLLSEVQTFLEMFGKDSLPEFDDSLWRTYFGTWSADDRCQLLNELRLERKNDERLADKPEKVQASEQIQSLHDSNWTSRLPFNISIVNFRPDNHLAEIAKRQIQSLHDSNWTSRLPFNISIVNFRPDNHLAEIAKSS</sequence>